<dbReference type="AlphaFoldDB" id="A0A5N7BV17"/>
<dbReference type="EMBL" id="ML735329">
    <property type="protein sequence ID" value="KAE8385672.1"/>
    <property type="molecule type" value="Genomic_DNA"/>
</dbReference>
<evidence type="ECO:0000313" key="2">
    <source>
        <dbReference type="EMBL" id="KAE8385672.1"/>
    </source>
</evidence>
<dbReference type="InterPro" id="IPR001810">
    <property type="entry name" value="F-box_dom"/>
</dbReference>
<dbReference type="Pfam" id="PF00646">
    <property type="entry name" value="F-box"/>
    <property type="match status" value="1"/>
</dbReference>
<dbReference type="PROSITE" id="PS50181">
    <property type="entry name" value="FBOX"/>
    <property type="match status" value="1"/>
</dbReference>
<gene>
    <name evidence="2" type="ORF">BDV23DRAFT_188046</name>
</gene>
<accession>A0A5N7BV17</accession>
<dbReference type="OrthoDB" id="3886018at2759"/>
<feature type="domain" description="F-box" evidence="1">
    <location>
        <begin position="3"/>
        <end position="48"/>
    </location>
</feature>
<organism evidence="2">
    <name type="scientific">Petromyces alliaceus</name>
    <name type="common">Aspergillus alliaceus</name>
    <dbReference type="NCBI Taxonomy" id="209559"/>
    <lineage>
        <taxon>Eukaryota</taxon>
        <taxon>Fungi</taxon>
        <taxon>Dikarya</taxon>
        <taxon>Ascomycota</taxon>
        <taxon>Pezizomycotina</taxon>
        <taxon>Eurotiomycetes</taxon>
        <taxon>Eurotiomycetidae</taxon>
        <taxon>Eurotiales</taxon>
        <taxon>Aspergillaceae</taxon>
        <taxon>Aspergillus</taxon>
        <taxon>Aspergillus subgen. Circumdati</taxon>
    </lineage>
</organism>
<evidence type="ECO:0000259" key="1">
    <source>
        <dbReference type="PROSITE" id="PS50181"/>
    </source>
</evidence>
<name>A0A5N7BV17_PETAA</name>
<proteinExistence type="predicted"/>
<reference evidence="2" key="1">
    <citation type="submission" date="2019-04" db="EMBL/GenBank/DDBJ databases">
        <title>Friends and foes A comparative genomics studyof 23 Aspergillus species from section Flavi.</title>
        <authorList>
            <consortium name="DOE Joint Genome Institute"/>
            <person name="Kjaerbolling I."/>
            <person name="Vesth T."/>
            <person name="Frisvad J.C."/>
            <person name="Nybo J.L."/>
            <person name="Theobald S."/>
            <person name="Kildgaard S."/>
            <person name="Isbrandt T."/>
            <person name="Kuo A."/>
            <person name="Sato A."/>
            <person name="Lyhne E.K."/>
            <person name="Kogle M.E."/>
            <person name="Wiebenga A."/>
            <person name="Kun R.S."/>
            <person name="Lubbers R.J."/>
            <person name="Makela M.R."/>
            <person name="Barry K."/>
            <person name="Chovatia M."/>
            <person name="Clum A."/>
            <person name="Daum C."/>
            <person name="Haridas S."/>
            <person name="He G."/>
            <person name="LaButti K."/>
            <person name="Lipzen A."/>
            <person name="Mondo S."/>
            <person name="Riley R."/>
            <person name="Salamov A."/>
            <person name="Simmons B.A."/>
            <person name="Magnuson J.K."/>
            <person name="Henrissat B."/>
            <person name="Mortensen U.H."/>
            <person name="Larsen T.O."/>
            <person name="Devries R.P."/>
            <person name="Grigoriev I.V."/>
            <person name="Machida M."/>
            <person name="Baker S.E."/>
            <person name="Andersen M.R."/>
        </authorList>
    </citation>
    <scope>NUCLEOTIDE SEQUENCE [LARGE SCALE GENOMIC DNA]</scope>
    <source>
        <strain evidence="2">IBT 14317</strain>
    </source>
</reference>
<sequence>MAPLALDRIPIELIEIIVEFLGFQDLCALRLTARSISGKSSNGRFRENFKSKTLHIAKAPLEDFARVTQPGQQLTLQHYAVPNPGDSDGCFGLLVQGMENLRINTSHGCLVSLSLSLRGIKDSEYEGYDAAAKLFEHSMLALSNSKLPVQMLDIFAKDYPRGCALACGEIMAVVEKTDLSSSFRGCKNYV</sequence>
<protein>
    <recommendedName>
        <fullName evidence="1">F-box domain-containing protein</fullName>
    </recommendedName>
</protein>
<dbReference type="Proteomes" id="UP000326877">
    <property type="component" value="Unassembled WGS sequence"/>
</dbReference>